<name>A0A7G9G9W1_9FIRM</name>
<sequence length="144" mass="16412">MNFKERTFLNNYREIQEAVAAGERALDSLRAAEKSLNSAGGWGLFDMFGGGMFSTMIKQSKINDARGELEAARYALRSFEKELQDVSRAVDLRIDIGSFLSFADFFFDNFFVDWMVQSKIDQAKSQVSQAIRQVEGILTELRRM</sequence>
<dbReference type="KEGG" id="whj:H9Q79_11735"/>
<keyword evidence="1" id="KW-0175">Coiled coil</keyword>
<accession>A0A7G9G9W1</accession>
<dbReference type="EMBL" id="CP060635">
    <property type="protein sequence ID" value="QNM07593.1"/>
    <property type="molecule type" value="Genomic_DNA"/>
</dbReference>
<gene>
    <name evidence="2" type="ORF">H9Q79_11735</name>
</gene>
<evidence type="ECO:0000313" key="3">
    <source>
        <dbReference type="Proteomes" id="UP000515860"/>
    </source>
</evidence>
<protein>
    <submittedName>
        <fullName evidence="2">Uncharacterized protein</fullName>
    </submittedName>
</protein>
<dbReference type="Proteomes" id="UP000515860">
    <property type="component" value="Chromosome"/>
</dbReference>
<organism evidence="2 3">
    <name type="scientific">Wansuia hejianensis</name>
    <dbReference type="NCBI Taxonomy" id="2763667"/>
    <lineage>
        <taxon>Bacteria</taxon>
        <taxon>Bacillati</taxon>
        <taxon>Bacillota</taxon>
        <taxon>Clostridia</taxon>
        <taxon>Lachnospirales</taxon>
        <taxon>Lachnospiraceae</taxon>
        <taxon>Wansuia</taxon>
    </lineage>
</organism>
<evidence type="ECO:0000256" key="1">
    <source>
        <dbReference type="SAM" id="Coils"/>
    </source>
</evidence>
<keyword evidence="3" id="KW-1185">Reference proteome</keyword>
<dbReference type="AlphaFoldDB" id="A0A7G9G9W1"/>
<proteinExistence type="predicted"/>
<evidence type="ECO:0000313" key="2">
    <source>
        <dbReference type="EMBL" id="QNM07593.1"/>
    </source>
</evidence>
<reference evidence="2 3" key="1">
    <citation type="submission" date="2020-08" db="EMBL/GenBank/DDBJ databases">
        <authorList>
            <person name="Liu C."/>
            <person name="Sun Q."/>
        </authorList>
    </citation>
    <scope>NUCLEOTIDE SEQUENCE [LARGE SCALE GENOMIC DNA]</scope>
    <source>
        <strain evidence="2 3">NSJ-29</strain>
    </source>
</reference>
<feature type="coiled-coil region" evidence="1">
    <location>
        <begin position="62"/>
        <end position="89"/>
    </location>
</feature>